<dbReference type="PANTHER" id="PTHR45460">
    <property type="entry name" value="SIMILAR TO CYSTEINE PROTEINASE"/>
    <property type="match status" value="1"/>
</dbReference>
<dbReference type="Pfam" id="PF01839">
    <property type="entry name" value="FG-GAP"/>
    <property type="match status" value="1"/>
</dbReference>
<dbReference type="Pfam" id="PF13517">
    <property type="entry name" value="FG-GAP_3"/>
    <property type="match status" value="4"/>
</dbReference>
<dbReference type="Gene3D" id="2.130.10.130">
    <property type="entry name" value="Integrin alpha, N-terminal"/>
    <property type="match status" value="2"/>
</dbReference>
<sequence>MTFDSCAKAPKACSIRLATAVALAVATVGGSAAQSVRDPAYDAFALIPEAPGSAWIDATLPKVPVAPALHATDSVFIDVDHDGDLDVVVSVEHGVNRLYRNDGGGKLTYVPDAFGLRMHDSEHVRAADVDRDGHMDVVFVAEADEVHQLYLGNGRGGFVDASARLPAHSQGNALALGDVNGDGLPDIFIGSTGEAGGGKEVAAKNLLFLNDPKRPGYFVDASATHLPQGNDQTEGAALADMDGDGDLELVLASPSQPNRLLVNDGEGRFKDESHRLELEAPMETREVQVLDANGDGKLDIVFFNITSNNAGWDKDPQTRLLVNDGKGRYRDETAKRLPAHTFSSWAGTVVDFNGDGAPDLLVGAIQVPGFVPLQPRAWQNDGKGHFKDVTLAVLPGVTVGRSWSMGRGDLDGDGKIDVFIGGWGTQARLLLSDIEKHRASLPPVPKLEKKAR</sequence>
<evidence type="ECO:0008006" key="5">
    <source>
        <dbReference type="Google" id="ProtNLM"/>
    </source>
</evidence>
<evidence type="ECO:0000313" key="4">
    <source>
        <dbReference type="Proteomes" id="UP000180246"/>
    </source>
</evidence>
<evidence type="ECO:0000313" key="3">
    <source>
        <dbReference type="EMBL" id="OIJ44473.1"/>
    </source>
</evidence>
<dbReference type="SUPFAM" id="SSF69318">
    <property type="entry name" value="Integrin alpha N-terminal domain"/>
    <property type="match status" value="1"/>
</dbReference>
<dbReference type="Proteomes" id="UP000180246">
    <property type="component" value="Unassembled WGS sequence"/>
</dbReference>
<proteinExistence type="predicted"/>
<evidence type="ECO:0000256" key="2">
    <source>
        <dbReference type="SAM" id="SignalP"/>
    </source>
</evidence>
<reference evidence="3 4" key="1">
    <citation type="submission" date="2014-10" db="EMBL/GenBank/DDBJ databases">
        <authorList>
            <person name="Seo M.-J."/>
            <person name="Seok Y.J."/>
            <person name="Cha I.-T."/>
        </authorList>
    </citation>
    <scope>NUCLEOTIDE SEQUENCE [LARGE SCALE GENOMIC DNA]</scope>
    <source>
        <strain evidence="3 4">NEU</strain>
    </source>
</reference>
<dbReference type="EMBL" id="JRYB01000001">
    <property type="protein sequence ID" value="OIJ44473.1"/>
    <property type="molecule type" value="Genomic_DNA"/>
</dbReference>
<gene>
    <name evidence="3" type="ORF">LO55_3315</name>
</gene>
<name>A0A1S2NI16_9BURK</name>
<organism evidence="3 4">
    <name type="scientific">Massilia timonae</name>
    <dbReference type="NCBI Taxonomy" id="47229"/>
    <lineage>
        <taxon>Bacteria</taxon>
        <taxon>Pseudomonadati</taxon>
        <taxon>Pseudomonadota</taxon>
        <taxon>Betaproteobacteria</taxon>
        <taxon>Burkholderiales</taxon>
        <taxon>Oxalobacteraceae</taxon>
        <taxon>Telluria group</taxon>
        <taxon>Massilia</taxon>
    </lineage>
</organism>
<feature type="signal peptide" evidence="2">
    <location>
        <begin position="1"/>
        <end position="32"/>
    </location>
</feature>
<dbReference type="InterPro" id="IPR028994">
    <property type="entry name" value="Integrin_alpha_N"/>
</dbReference>
<dbReference type="RefSeq" id="WP_083415370.1">
    <property type="nucleotide sequence ID" value="NZ_JRYB01000001.1"/>
</dbReference>
<accession>A0A1S2NI16</accession>
<keyword evidence="1 2" id="KW-0732">Signal</keyword>
<comment type="caution">
    <text evidence="3">The sequence shown here is derived from an EMBL/GenBank/DDBJ whole genome shotgun (WGS) entry which is preliminary data.</text>
</comment>
<feature type="chain" id="PRO_5012706833" description="Repeat domain in Vibrio, Colwellia, Bradyrhizobium and Shewanella family protein" evidence="2">
    <location>
        <begin position="33"/>
        <end position="452"/>
    </location>
</feature>
<dbReference type="InterPro" id="IPR013517">
    <property type="entry name" value="FG-GAP"/>
</dbReference>
<evidence type="ECO:0000256" key="1">
    <source>
        <dbReference type="ARBA" id="ARBA00022729"/>
    </source>
</evidence>
<dbReference type="PANTHER" id="PTHR45460:SF2">
    <property type="entry name" value="ALPHA 1,3 GLUCANASE, GH71 FAMILY (EUROFUNG)"/>
    <property type="match status" value="1"/>
</dbReference>
<protein>
    <recommendedName>
        <fullName evidence="5">Repeat domain in Vibrio, Colwellia, Bradyrhizobium and Shewanella family protein</fullName>
    </recommendedName>
</protein>
<dbReference type="AlphaFoldDB" id="A0A1S2NI16"/>